<evidence type="ECO:0000313" key="2">
    <source>
        <dbReference type="EMBL" id="MBY8876462.1"/>
    </source>
</evidence>
<gene>
    <name evidence="2" type="ORF">K7862_02255</name>
</gene>
<keyword evidence="3" id="KW-1185">Reference proteome</keyword>
<sequence>MTSPGDPAAPVAVEEAEAALVEHYPRLVRLAYLTLPARLGKHRRVLVAHRLVQRALPRRARPARGGAYGLLRSEVLRAALAYGGTGGLRGPRGRQAVPALLDRVRLPAVAGLRVHPRAGGSDELALDRALSALPAAARAAFALRALEGLGERGARAVLEAAGAGDARAALRAAAAVEARPHLLAAGEFDPCTVQTGPTDLLRRRQRARVGLVAAAVVGVGALLLAVGSAGGASPGSRAAAGSPAAGAADALDPASLVRVPADAWRSTARIDFTAWPARGDRTGDSALLGRALDTWARPGSGADVTATPGTPRTGPAGPAQLLFAGNVDGIAVVVLHDGMRLVRYAEPAHGGGDTALDFARVDDADITTAAAVVLDRVDGNTRFLTAPWVAEAQTRDLLVPGRAGTPLHRGADGVTDPVAMPGARAAGASAAPGTGGKADGSADAACGTTWPVLQLRSSPRVAEHHAFLLTDLGDLTPVHLTYTPAPGSGTPAGPPREATGPAALTSWAHSACRLGALRGEGVRSVNDWEFARTALPESAGVASWTCERADTWRGPGMATVRFLAPGRGTAAPAAEIGRQQDGSACSRFGPHVMAGAMWRSPAGHWYLLAAGSREVTGITATHGVTAASSGPFLAARAVRTARPTLTGHLSDGRTLTPLGQG</sequence>
<organism evidence="2 3">
    <name type="scientific">Actinacidiphila acidipaludis</name>
    <dbReference type="NCBI Taxonomy" id="2873382"/>
    <lineage>
        <taxon>Bacteria</taxon>
        <taxon>Bacillati</taxon>
        <taxon>Actinomycetota</taxon>
        <taxon>Actinomycetes</taxon>
        <taxon>Kitasatosporales</taxon>
        <taxon>Streptomycetaceae</taxon>
        <taxon>Actinacidiphila</taxon>
    </lineage>
</organism>
<evidence type="ECO:0008006" key="4">
    <source>
        <dbReference type="Google" id="ProtNLM"/>
    </source>
</evidence>
<protein>
    <recommendedName>
        <fullName evidence="4">DNA-directed RNA polymerase specialized sigma24 family protein</fullName>
    </recommendedName>
</protein>
<keyword evidence="1" id="KW-1133">Transmembrane helix</keyword>
<accession>A0ABS7Q003</accession>
<keyword evidence="1" id="KW-0812">Transmembrane</keyword>
<reference evidence="2 3" key="1">
    <citation type="submission" date="2021-08" db="EMBL/GenBank/DDBJ databases">
        <title>WGS of actinomycetes from Thailand.</title>
        <authorList>
            <person name="Thawai C."/>
        </authorList>
    </citation>
    <scope>NUCLEOTIDE SEQUENCE [LARGE SCALE GENOMIC DNA]</scope>
    <source>
        <strain evidence="2 3">PLK6-54</strain>
    </source>
</reference>
<dbReference type="EMBL" id="JAINZZ010000002">
    <property type="protein sequence ID" value="MBY8876462.1"/>
    <property type="molecule type" value="Genomic_DNA"/>
</dbReference>
<feature type="transmembrane region" description="Helical" evidence="1">
    <location>
        <begin position="209"/>
        <end position="230"/>
    </location>
</feature>
<evidence type="ECO:0000256" key="1">
    <source>
        <dbReference type="SAM" id="Phobius"/>
    </source>
</evidence>
<proteinExistence type="predicted"/>
<evidence type="ECO:0000313" key="3">
    <source>
        <dbReference type="Proteomes" id="UP000778578"/>
    </source>
</evidence>
<dbReference type="RefSeq" id="WP_222959901.1">
    <property type="nucleotide sequence ID" value="NZ_JAINZZ010000002.1"/>
</dbReference>
<name>A0ABS7Q003_9ACTN</name>
<keyword evidence="1" id="KW-0472">Membrane</keyword>
<dbReference type="Proteomes" id="UP000778578">
    <property type="component" value="Unassembled WGS sequence"/>
</dbReference>
<comment type="caution">
    <text evidence="2">The sequence shown here is derived from an EMBL/GenBank/DDBJ whole genome shotgun (WGS) entry which is preliminary data.</text>
</comment>